<keyword evidence="1" id="KW-0812">Transmembrane</keyword>
<keyword evidence="3" id="KW-1185">Reference proteome</keyword>
<comment type="caution">
    <text evidence="2">The sequence shown here is derived from an EMBL/GenBank/DDBJ whole genome shotgun (WGS) entry which is preliminary data.</text>
</comment>
<feature type="transmembrane region" description="Helical" evidence="1">
    <location>
        <begin position="6"/>
        <end position="22"/>
    </location>
</feature>
<evidence type="ECO:0000313" key="2">
    <source>
        <dbReference type="EMBL" id="ODA13767.1"/>
    </source>
</evidence>
<sequence>MNTVPVLLGVVFSSIGLGYFIYGKKQQQTMPLICGIALMIYPYFIENTVVLILIGIILCISPQFIRL</sequence>
<organism evidence="2 3">
    <name type="scientific">Acinetobacter celticus</name>
    <dbReference type="NCBI Taxonomy" id="1891224"/>
    <lineage>
        <taxon>Bacteria</taxon>
        <taxon>Pseudomonadati</taxon>
        <taxon>Pseudomonadota</taxon>
        <taxon>Gammaproteobacteria</taxon>
        <taxon>Moraxellales</taxon>
        <taxon>Moraxellaceae</taxon>
        <taxon>Acinetobacter</taxon>
    </lineage>
</organism>
<dbReference type="RefSeq" id="WP_068886584.1">
    <property type="nucleotide sequence ID" value="NZ_CBCRUU010000001.1"/>
</dbReference>
<evidence type="ECO:0000256" key="1">
    <source>
        <dbReference type="SAM" id="Phobius"/>
    </source>
</evidence>
<keyword evidence="1" id="KW-1133">Transmembrane helix</keyword>
<dbReference type="STRING" id="1891224.BBP83_05200"/>
<accession>A0A1C3CYS2</accession>
<dbReference type="Proteomes" id="UP000186553">
    <property type="component" value="Unassembled WGS sequence"/>
</dbReference>
<keyword evidence="1" id="KW-0472">Membrane</keyword>
<proteinExistence type="predicted"/>
<evidence type="ECO:0000313" key="3">
    <source>
        <dbReference type="Proteomes" id="UP000186553"/>
    </source>
</evidence>
<dbReference type="EMBL" id="MBDL01000008">
    <property type="protein sequence ID" value="ODA13767.1"/>
    <property type="molecule type" value="Genomic_DNA"/>
</dbReference>
<name>A0A1C3CYS2_9GAMM</name>
<gene>
    <name evidence="2" type="ORF">BBP83_05200</name>
</gene>
<feature type="transmembrane region" description="Helical" evidence="1">
    <location>
        <begin position="43"/>
        <end position="65"/>
    </location>
</feature>
<dbReference type="AlphaFoldDB" id="A0A1C3CYS2"/>
<reference evidence="2 3" key="1">
    <citation type="submission" date="2016-07" db="EMBL/GenBank/DDBJ databases">
        <title>Acinetobacter sp. ANC 4603.</title>
        <authorList>
            <person name="Radolfova-Krizova L."/>
            <person name="Nemec A."/>
        </authorList>
    </citation>
    <scope>NUCLEOTIDE SEQUENCE [LARGE SCALE GENOMIC DNA]</scope>
    <source>
        <strain evidence="2 3">ANC 4603</strain>
    </source>
</reference>
<dbReference type="OrthoDB" id="9804360at2"/>
<protein>
    <submittedName>
        <fullName evidence="2">Amino acid transport protein</fullName>
    </submittedName>
</protein>